<dbReference type="Pfam" id="PF12170">
    <property type="entry name" value="DNA_pol3_tau_5"/>
    <property type="match status" value="1"/>
</dbReference>
<feature type="region of interest" description="Disordered" evidence="12">
    <location>
        <begin position="369"/>
        <end position="481"/>
    </location>
</feature>
<evidence type="ECO:0000256" key="2">
    <source>
        <dbReference type="ARBA" id="ARBA00022679"/>
    </source>
</evidence>
<evidence type="ECO:0000256" key="7">
    <source>
        <dbReference type="ARBA" id="ARBA00022833"/>
    </source>
</evidence>
<keyword evidence="7" id="KW-0862">Zinc</keyword>
<dbReference type="GO" id="GO:0005524">
    <property type="term" value="F:ATP binding"/>
    <property type="evidence" value="ECO:0007669"/>
    <property type="project" value="UniProtKB-KW"/>
</dbReference>
<comment type="subunit">
    <text evidence="11">DNA polymerase III contains a core (composed of alpha, epsilon and theta chains) that associates with a tau subunit. This core dimerizes to form the POLIII' complex. PolIII' associates with the gamma complex (composed of gamma, delta, delta', psi and chi chains) and with the beta chain to form the complete DNA polymerase III complex.</text>
</comment>
<evidence type="ECO:0000313" key="14">
    <source>
        <dbReference type="EMBL" id="XDJ47966.1"/>
    </source>
</evidence>
<dbReference type="SUPFAM" id="SSF52540">
    <property type="entry name" value="P-loop containing nucleoside triphosphate hydrolases"/>
    <property type="match status" value="1"/>
</dbReference>
<dbReference type="InterPro" id="IPR012763">
    <property type="entry name" value="DNA_pol_III_sug/sutau_N"/>
</dbReference>
<dbReference type="NCBIfam" id="NF005942">
    <property type="entry name" value="PRK07994.1"/>
    <property type="match status" value="1"/>
</dbReference>
<evidence type="ECO:0000256" key="11">
    <source>
        <dbReference type="RuleBase" id="RU364063"/>
    </source>
</evidence>
<dbReference type="InterPro" id="IPR027417">
    <property type="entry name" value="P-loop_NTPase"/>
</dbReference>
<evidence type="ECO:0000256" key="10">
    <source>
        <dbReference type="ARBA" id="ARBA00049244"/>
    </source>
</evidence>
<feature type="domain" description="AAA+ ATPase" evidence="13">
    <location>
        <begin position="37"/>
        <end position="179"/>
    </location>
</feature>
<dbReference type="InterPro" id="IPR045085">
    <property type="entry name" value="HLD_clamp_pol_III_gamma_tau"/>
</dbReference>
<dbReference type="Pfam" id="PF13177">
    <property type="entry name" value="DNA_pol3_delta2"/>
    <property type="match status" value="1"/>
</dbReference>
<dbReference type="PANTHER" id="PTHR11669:SF0">
    <property type="entry name" value="PROTEIN STICHEL-LIKE 2"/>
    <property type="match status" value="1"/>
</dbReference>
<dbReference type="SUPFAM" id="SSF48019">
    <property type="entry name" value="post-AAA+ oligomerization domain-like"/>
    <property type="match status" value="1"/>
</dbReference>
<evidence type="ECO:0000256" key="5">
    <source>
        <dbReference type="ARBA" id="ARBA00022723"/>
    </source>
</evidence>
<dbReference type="InterPro" id="IPR003593">
    <property type="entry name" value="AAA+_ATPase"/>
</dbReference>
<dbReference type="GO" id="GO:0003677">
    <property type="term" value="F:DNA binding"/>
    <property type="evidence" value="ECO:0007669"/>
    <property type="project" value="InterPro"/>
</dbReference>
<dbReference type="InterPro" id="IPR050238">
    <property type="entry name" value="DNA_Rep/Repair_Clamp_Loader"/>
</dbReference>
<dbReference type="InterPro" id="IPR021029">
    <property type="entry name" value="DNA_pol_III_tau_dom-5"/>
</dbReference>
<evidence type="ECO:0000259" key="13">
    <source>
        <dbReference type="SMART" id="SM00382"/>
    </source>
</evidence>
<keyword evidence="9 11" id="KW-0239">DNA-directed DNA polymerase</keyword>
<dbReference type="GO" id="GO:0003887">
    <property type="term" value="F:DNA-directed DNA polymerase activity"/>
    <property type="evidence" value="ECO:0007669"/>
    <property type="project" value="UniProtKB-KW"/>
</dbReference>
<sequence>MSYLVLARKWRPRSFDTLIGQDHVVRALTHALSSGRLHHAWLFTGTRGVGKTTLSRILAKSLNCIQGVTATPCGQCQACTEIDAGRYVDYIELDAASNRGVDEMTQLLEQAVYAPSSGRFKVYMIDEVHMLTGHAFNAMLKTLEEPPEHVKFILATTDPQKIPVTVLSRCLQFNLKQMTVPAIVDHLQDILARESVPADPRGLRLIAQAAAGSMRDALSLTDQAISFSAGDLTAAAVGEMLGTLDQHHLLSLLRALAAADAPAILAVADDLAARGLSFQAALGDLAVLLSRVAIAQRLGHAQADDPLAEAVTELAGALTPDDVQLFYAVAVHSRQELALAPDEQAGFVMACLRMLALLPEGRVPPVTMAPPPALQAAPAESVQAAPETAPDAALKAEPPAWESAPEPPAVAAPAVPGPVQAAGGPAAPEAVSAASPRPPVPAPDPDPAPDRDPIPDPDPAPPAPPDEAASASDDWTDAVPDDLAEPFDAAASLGDLGLDPDASGVIAGLSAEPSASRPETPDPGRMTAQDWPAVAAGLPVGGAAQALALNSEWLSGDDHRIRLRVAIHTYADGGGHDRLRTILSEYFGRALRLDVEYGVTGDDTAHAVDQAERAQRQQAAEQAVEQDELVRTLAQRFAARVVPGSIRPSAVPPAV</sequence>
<dbReference type="EC" id="2.7.7.7" evidence="11"/>
<dbReference type="RefSeq" id="WP_368640235.1">
    <property type="nucleotide sequence ID" value="NZ_CP158254.1"/>
</dbReference>
<feature type="compositionally biased region" description="Pro residues" evidence="12">
    <location>
        <begin position="456"/>
        <end position="465"/>
    </location>
</feature>
<dbReference type="NCBIfam" id="TIGR02397">
    <property type="entry name" value="dnaX_nterm"/>
    <property type="match status" value="1"/>
</dbReference>
<comment type="similarity">
    <text evidence="1 11">Belongs to the DnaX/STICHEL family.</text>
</comment>
<evidence type="ECO:0000256" key="6">
    <source>
        <dbReference type="ARBA" id="ARBA00022741"/>
    </source>
</evidence>
<name>A0AB39D008_9BURK</name>
<dbReference type="SMART" id="SM00382">
    <property type="entry name" value="AAA"/>
    <property type="match status" value="1"/>
</dbReference>
<protein>
    <recommendedName>
        <fullName evidence="11">DNA polymerase III subunit gamma/tau</fullName>
        <ecNumber evidence="11">2.7.7.7</ecNumber>
    </recommendedName>
</protein>
<reference evidence="14" key="1">
    <citation type="submission" date="2024-05" db="EMBL/GenBank/DDBJ databases">
        <authorList>
            <person name="Luo Y.-C."/>
            <person name="Nicholds J."/>
            <person name="Mortimer T."/>
            <person name="Maboni G."/>
        </authorList>
    </citation>
    <scope>NUCLEOTIDE SEQUENCE</scope>
    <source>
        <strain evidence="14">151836</strain>
    </source>
</reference>
<feature type="compositionally biased region" description="Pro residues" evidence="12">
    <location>
        <begin position="436"/>
        <end position="446"/>
    </location>
</feature>
<feature type="region of interest" description="Disordered" evidence="12">
    <location>
        <begin position="504"/>
        <end position="528"/>
    </location>
</feature>
<keyword evidence="3 11" id="KW-0548">Nucleotidyltransferase</keyword>
<dbReference type="Pfam" id="PF22608">
    <property type="entry name" value="DNAX_ATPase_lid"/>
    <property type="match status" value="1"/>
</dbReference>
<evidence type="ECO:0000256" key="3">
    <source>
        <dbReference type="ARBA" id="ARBA00022695"/>
    </source>
</evidence>
<dbReference type="EMBL" id="CP158254">
    <property type="protein sequence ID" value="XDJ47966.1"/>
    <property type="molecule type" value="Genomic_DNA"/>
</dbReference>
<dbReference type="CDD" id="cd00009">
    <property type="entry name" value="AAA"/>
    <property type="match status" value="1"/>
</dbReference>
<keyword evidence="8 11" id="KW-0067">ATP-binding</keyword>
<dbReference type="InterPro" id="IPR038249">
    <property type="entry name" value="PolIII_tau_V_sf"/>
</dbReference>
<dbReference type="GO" id="GO:0046872">
    <property type="term" value="F:metal ion binding"/>
    <property type="evidence" value="ECO:0007669"/>
    <property type="project" value="UniProtKB-KW"/>
</dbReference>
<dbReference type="GO" id="GO:0006261">
    <property type="term" value="P:DNA-templated DNA replication"/>
    <property type="evidence" value="ECO:0007669"/>
    <property type="project" value="TreeGrafter"/>
</dbReference>
<dbReference type="FunFam" id="1.10.8.60:FF:000013">
    <property type="entry name" value="DNA polymerase III subunit gamma/tau"/>
    <property type="match status" value="1"/>
</dbReference>
<evidence type="ECO:0000256" key="1">
    <source>
        <dbReference type="ARBA" id="ARBA00006360"/>
    </source>
</evidence>
<dbReference type="Pfam" id="PF12169">
    <property type="entry name" value="DNA_pol3_gamma3"/>
    <property type="match status" value="1"/>
</dbReference>
<dbReference type="Gene3D" id="3.40.50.300">
    <property type="entry name" value="P-loop containing nucleotide triphosphate hydrolases"/>
    <property type="match status" value="1"/>
</dbReference>
<accession>A0AB39D008</accession>
<keyword evidence="5" id="KW-0479">Metal-binding</keyword>
<dbReference type="FunFam" id="3.40.50.300:FF:000014">
    <property type="entry name" value="DNA polymerase III subunit gamma/tau"/>
    <property type="match status" value="1"/>
</dbReference>
<dbReference type="InterPro" id="IPR022754">
    <property type="entry name" value="DNA_pol_III_gamma-3"/>
</dbReference>
<organism evidence="14">
    <name type="scientific">Castellaniella ginsengisoli</name>
    <dbReference type="NCBI Taxonomy" id="546114"/>
    <lineage>
        <taxon>Bacteria</taxon>
        <taxon>Pseudomonadati</taxon>
        <taxon>Pseudomonadota</taxon>
        <taxon>Betaproteobacteria</taxon>
        <taxon>Burkholderiales</taxon>
        <taxon>Alcaligenaceae</taxon>
        <taxon>Castellaniella</taxon>
    </lineage>
</organism>
<dbReference type="InterPro" id="IPR008921">
    <property type="entry name" value="DNA_pol3_clamp-load_cplx_C"/>
</dbReference>
<dbReference type="PANTHER" id="PTHR11669">
    <property type="entry name" value="REPLICATION FACTOR C / DNA POLYMERASE III GAMMA-TAU SUBUNIT"/>
    <property type="match status" value="1"/>
</dbReference>
<keyword evidence="2 11" id="KW-0808">Transferase</keyword>
<evidence type="ECO:0000256" key="9">
    <source>
        <dbReference type="ARBA" id="ARBA00022932"/>
    </source>
</evidence>
<dbReference type="GO" id="GO:0009360">
    <property type="term" value="C:DNA polymerase III complex"/>
    <property type="evidence" value="ECO:0007669"/>
    <property type="project" value="InterPro"/>
</dbReference>
<evidence type="ECO:0000256" key="8">
    <source>
        <dbReference type="ARBA" id="ARBA00022840"/>
    </source>
</evidence>
<evidence type="ECO:0000256" key="12">
    <source>
        <dbReference type="SAM" id="MobiDB-lite"/>
    </source>
</evidence>
<dbReference type="Gene3D" id="1.10.8.60">
    <property type="match status" value="1"/>
</dbReference>
<gene>
    <name evidence="11 14" type="primary">dnaX</name>
    <name evidence="14" type="ORF">ABRZ04_02560</name>
</gene>
<keyword evidence="6 11" id="KW-0547">Nucleotide-binding</keyword>
<dbReference type="Gene3D" id="1.20.272.10">
    <property type="match status" value="1"/>
</dbReference>
<comment type="function">
    <text evidence="11">DNA polymerase III is a complex, multichain enzyme responsible for most of the replicative synthesis in bacteria. This DNA polymerase also exhibits 3' to 5' exonuclease activity.</text>
</comment>
<keyword evidence="4 11" id="KW-0235">DNA replication</keyword>
<evidence type="ECO:0000256" key="4">
    <source>
        <dbReference type="ARBA" id="ARBA00022705"/>
    </source>
</evidence>
<dbReference type="CDD" id="cd18137">
    <property type="entry name" value="HLD_clamp_pol_III_gamma_tau"/>
    <property type="match status" value="1"/>
</dbReference>
<comment type="catalytic activity">
    <reaction evidence="10 11">
        <text>DNA(n) + a 2'-deoxyribonucleoside 5'-triphosphate = DNA(n+1) + diphosphate</text>
        <dbReference type="Rhea" id="RHEA:22508"/>
        <dbReference type="Rhea" id="RHEA-COMP:17339"/>
        <dbReference type="Rhea" id="RHEA-COMP:17340"/>
        <dbReference type="ChEBI" id="CHEBI:33019"/>
        <dbReference type="ChEBI" id="CHEBI:61560"/>
        <dbReference type="ChEBI" id="CHEBI:173112"/>
        <dbReference type="EC" id="2.7.7.7"/>
    </reaction>
</comment>
<dbReference type="AlphaFoldDB" id="A0AB39D008"/>
<dbReference type="Gene3D" id="3.30.300.150">
    <property type="entry name" value="DNA polymerase III, tau subunit, domain V"/>
    <property type="match status" value="1"/>
</dbReference>
<proteinExistence type="inferred from homology"/>
<feature type="compositionally biased region" description="Low complexity" evidence="12">
    <location>
        <begin position="411"/>
        <end position="435"/>
    </location>
</feature>